<dbReference type="InterPro" id="IPR000182">
    <property type="entry name" value="GNAT_dom"/>
</dbReference>
<dbReference type="PROSITE" id="PS51186">
    <property type="entry name" value="GNAT"/>
    <property type="match status" value="1"/>
</dbReference>
<dbReference type="Pfam" id="PF13302">
    <property type="entry name" value="Acetyltransf_3"/>
    <property type="match status" value="1"/>
</dbReference>
<dbReference type="PANTHER" id="PTHR43441">
    <property type="entry name" value="RIBOSOMAL-PROTEIN-SERINE ACETYLTRANSFERASE"/>
    <property type="match status" value="1"/>
</dbReference>
<dbReference type="SUPFAM" id="SSF55729">
    <property type="entry name" value="Acyl-CoA N-acyltransferases (Nat)"/>
    <property type="match status" value="1"/>
</dbReference>
<dbReference type="GO" id="GO:1990189">
    <property type="term" value="F:protein N-terminal-serine acetyltransferase activity"/>
    <property type="evidence" value="ECO:0007669"/>
    <property type="project" value="TreeGrafter"/>
</dbReference>
<reference evidence="2 3" key="1">
    <citation type="submission" date="2019-02" db="EMBL/GenBank/DDBJ databases">
        <title>Sequencing the genomes of 1000 actinobacteria strains.</title>
        <authorList>
            <person name="Klenk H.-P."/>
        </authorList>
    </citation>
    <scope>NUCLEOTIDE SEQUENCE [LARGE SCALE GENOMIC DNA]</scope>
    <source>
        <strain evidence="2 3">DSM 45888</strain>
    </source>
</reference>
<evidence type="ECO:0000259" key="1">
    <source>
        <dbReference type="PROSITE" id="PS51186"/>
    </source>
</evidence>
<feature type="domain" description="N-acetyltransferase" evidence="1">
    <location>
        <begin position="32"/>
        <end position="187"/>
    </location>
</feature>
<organism evidence="2 3">
    <name type="scientific">Micromonospora violae</name>
    <dbReference type="NCBI Taxonomy" id="1278207"/>
    <lineage>
        <taxon>Bacteria</taxon>
        <taxon>Bacillati</taxon>
        <taxon>Actinomycetota</taxon>
        <taxon>Actinomycetes</taxon>
        <taxon>Micromonosporales</taxon>
        <taxon>Micromonosporaceae</taxon>
        <taxon>Micromonospora</taxon>
    </lineage>
</organism>
<dbReference type="PANTHER" id="PTHR43441:SF10">
    <property type="entry name" value="ACETYLTRANSFERASE"/>
    <property type="match status" value="1"/>
</dbReference>
<protein>
    <submittedName>
        <fullName evidence="2">RimJ/RimL family protein N-acetyltransferase</fullName>
    </submittedName>
</protein>
<gene>
    <name evidence="2" type="ORF">EV382_0705</name>
</gene>
<evidence type="ECO:0000313" key="2">
    <source>
        <dbReference type="EMBL" id="RZT77556.1"/>
    </source>
</evidence>
<accession>A0A4Q7U9C6</accession>
<keyword evidence="3" id="KW-1185">Reference proteome</keyword>
<sequence length="198" mass="21573">MNKVCGNSAARKPYGVPDSGLVEHVELTAADLLLRPWRDEDAPAVRDALRDPAIAQWNPQGDGQIDDEVALRWVRRRADWSTGTHASMAVTAAADGKLLGSVSLHSIHDGGASIGYWTVPAARGRQVAVRAVVRLTDWAFADLGLHRVELCHAAANPASCRVAERAGYAAEGTLRESYRYGDGRRYDEHLHARLATDR</sequence>
<evidence type="ECO:0000313" key="3">
    <source>
        <dbReference type="Proteomes" id="UP000293781"/>
    </source>
</evidence>
<name>A0A4Q7U9C6_9ACTN</name>
<dbReference type="GO" id="GO:0008999">
    <property type="term" value="F:protein-N-terminal-alanine acetyltransferase activity"/>
    <property type="evidence" value="ECO:0007669"/>
    <property type="project" value="TreeGrafter"/>
</dbReference>
<keyword evidence="2" id="KW-0808">Transferase</keyword>
<dbReference type="Proteomes" id="UP000293781">
    <property type="component" value="Unassembled WGS sequence"/>
</dbReference>
<dbReference type="EMBL" id="SHKK01000001">
    <property type="protein sequence ID" value="RZT77556.1"/>
    <property type="molecule type" value="Genomic_DNA"/>
</dbReference>
<proteinExistence type="predicted"/>
<comment type="caution">
    <text evidence="2">The sequence shown here is derived from an EMBL/GenBank/DDBJ whole genome shotgun (WGS) entry which is preliminary data.</text>
</comment>
<dbReference type="Gene3D" id="3.40.630.30">
    <property type="match status" value="1"/>
</dbReference>
<dbReference type="GO" id="GO:0005737">
    <property type="term" value="C:cytoplasm"/>
    <property type="evidence" value="ECO:0007669"/>
    <property type="project" value="TreeGrafter"/>
</dbReference>
<dbReference type="InterPro" id="IPR016181">
    <property type="entry name" value="Acyl_CoA_acyltransferase"/>
</dbReference>
<dbReference type="AlphaFoldDB" id="A0A4Q7U9C6"/>
<dbReference type="InterPro" id="IPR051908">
    <property type="entry name" value="Ribosomal_N-acetyltransferase"/>
</dbReference>